<organism evidence="3 4">
    <name type="scientific">Brevibacterium otitidis</name>
    <dbReference type="NCBI Taxonomy" id="53364"/>
    <lineage>
        <taxon>Bacteria</taxon>
        <taxon>Bacillati</taxon>
        <taxon>Actinomycetota</taxon>
        <taxon>Actinomycetes</taxon>
        <taxon>Micrococcales</taxon>
        <taxon>Brevibacteriaceae</taxon>
        <taxon>Brevibacterium</taxon>
    </lineage>
</organism>
<accession>A0ABV5X6F0</accession>
<keyword evidence="4" id="KW-1185">Reference proteome</keyword>
<evidence type="ECO:0000313" key="3">
    <source>
        <dbReference type="EMBL" id="MFB9778031.1"/>
    </source>
</evidence>
<evidence type="ECO:0000256" key="1">
    <source>
        <dbReference type="ARBA" id="ARBA00009108"/>
    </source>
</evidence>
<dbReference type="PANTHER" id="PTHR37313:SF2">
    <property type="entry name" value="UPF0749 PROTEIN YLXX"/>
    <property type="match status" value="1"/>
</dbReference>
<feature type="region of interest" description="Disordered" evidence="2">
    <location>
        <begin position="142"/>
        <end position="170"/>
    </location>
</feature>
<evidence type="ECO:0000313" key="4">
    <source>
        <dbReference type="Proteomes" id="UP001589707"/>
    </source>
</evidence>
<name>A0ABV5X6F0_9MICO</name>
<dbReference type="Pfam" id="PF05949">
    <property type="entry name" value="DUF881"/>
    <property type="match status" value="1"/>
</dbReference>
<feature type="compositionally biased region" description="Basic and acidic residues" evidence="2">
    <location>
        <begin position="7"/>
        <end position="19"/>
    </location>
</feature>
<dbReference type="Gene3D" id="3.30.70.1880">
    <property type="entry name" value="Protein of unknown function DUF881"/>
    <property type="match status" value="1"/>
</dbReference>
<feature type="region of interest" description="Disordered" evidence="2">
    <location>
        <begin position="1"/>
        <end position="76"/>
    </location>
</feature>
<dbReference type="Proteomes" id="UP001589707">
    <property type="component" value="Unassembled WGS sequence"/>
</dbReference>
<dbReference type="PANTHER" id="PTHR37313">
    <property type="entry name" value="UPF0749 PROTEIN RV1825"/>
    <property type="match status" value="1"/>
</dbReference>
<proteinExistence type="inferred from homology"/>
<evidence type="ECO:0000256" key="2">
    <source>
        <dbReference type="SAM" id="MobiDB-lite"/>
    </source>
</evidence>
<comment type="caution">
    <text evidence="3">The sequence shown here is derived from an EMBL/GenBank/DDBJ whole genome shotgun (WGS) entry which is preliminary data.</text>
</comment>
<dbReference type="InterPro" id="IPR010273">
    <property type="entry name" value="DUF881"/>
</dbReference>
<comment type="similarity">
    <text evidence="1">Belongs to the UPF0749 family.</text>
</comment>
<reference evidence="3 4" key="1">
    <citation type="submission" date="2024-09" db="EMBL/GenBank/DDBJ databases">
        <authorList>
            <person name="Sun Q."/>
            <person name="Mori K."/>
        </authorList>
    </citation>
    <scope>NUCLEOTIDE SEQUENCE [LARGE SCALE GENOMIC DNA]</scope>
    <source>
        <strain evidence="3 4">JCM 11683</strain>
    </source>
</reference>
<protein>
    <submittedName>
        <fullName evidence="3">DUF881 domain-containing protein</fullName>
    </submittedName>
</protein>
<dbReference type="EMBL" id="JBHMAU010000133">
    <property type="protein sequence ID" value="MFB9778031.1"/>
    <property type="molecule type" value="Genomic_DNA"/>
</dbReference>
<sequence>MSSDDQPMTRREALAREQRAGTGPEAESTGPEAGDASARVDTSGAADEGAQGTESGPQLPGPNPEPEQAGSRRDSLSRLRRALQFRASRSQLLAGALCALLGFAFVAQLQQTDDAGFSQLSEPELIRILGDVDSRNQRLEQESASLRDDEEELRSSTNQQEAAQKQADERARSMQIITGTVPVTGPGVEATITAEPGQLKASNLVTLVQELRDAGAEAIEINGHRVVVSTYFTDTPTGGLEIEGVAIDLPIQVRAIGQPDTIDTALRIPGGIYDTIDKRGGSMLIDQKTSLDIDSVVPQLGSG</sequence>
<dbReference type="RefSeq" id="WP_376842045.1">
    <property type="nucleotide sequence ID" value="NZ_JBHMAU010000133.1"/>
</dbReference>
<gene>
    <name evidence="3" type="ORF">ACFFN1_16760</name>
</gene>